<dbReference type="InterPro" id="IPR001647">
    <property type="entry name" value="HTH_TetR"/>
</dbReference>
<dbReference type="PRINTS" id="PR00455">
    <property type="entry name" value="HTHTETR"/>
</dbReference>
<reference evidence="7" key="2">
    <citation type="submission" date="2014-11" db="EMBL/GenBank/DDBJ databases">
        <title>Draft genome sequence of Hydrogenophaga intermedia S1.</title>
        <authorList>
            <person name="Gan H.M."/>
            <person name="Chew T.H."/>
            <person name="Stolz A."/>
        </authorList>
    </citation>
    <scope>NUCLEOTIDE SEQUENCE [LARGE SCALE GENOMIC DNA]</scope>
    <source>
        <strain evidence="7">S1</strain>
    </source>
</reference>
<reference evidence="7" key="1">
    <citation type="submission" date="2014-02" db="EMBL/GenBank/DDBJ databases">
        <authorList>
            <person name="Gan H."/>
        </authorList>
    </citation>
    <scope>NUCLEOTIDE SEQUENCE [LARGE SCALE GENOMIC DNA]</scope>
    <source>
        <strain evidence="7">S1</strain>
    </source>
</reference>
<dbReference type="Pfam" id="PF00440">
    <property type="entry name" value="TetR_N"/>
    <property type="match status" value="1"/>
</dbReference>
<gene>
    <name evidence="6" type="ORF">BN948_00930</name>
</gene>
<accession>A0A1L1PMH9</accession>
<evidence type="ECO:0000259" key="5">
    <source>
        <dbReference type="PROSITE" id="PS50977"/>
    </source>
</evidence>
<dbReference type="PROSITE" id="PS50977">
    <property type="entry name" value="HTH_TETR_2"/>
    <property type="match status" value="1"/>
</dbReference>
<proteinExistence type="predicted"/>
<dbReference type="EMBL" id="CCAE010000004">
    <property type="protein sequence ID" value="CDN86525.1"/>
    <property type="molecule type" value="Genomic_DNA"/>
</dbReference>
<dbReference type="Proteomes" id="UP000028878">
    <property type="component" value="Unassembled WGS sequence"/>
</dbReference>
<dbReference type="PANTHER" id="PTHR30055:SF234">
    <property type="entry name" value="HTH-TYPE TRANSCRIPTIONAL REGULATOR BETI"/>
    <property type="match status" value="1"/>
</dbReference>
<dbReference type="AlphaFoldDB" id="A0A1L1PMH9"/>
<protein>
    <submittedName>
        <fullName evidence="6">TetR family transcriptional regulator</fullName>
    </submittedName>
</protein>
<dbReference type="InterPro" id="IPR009057">
    <property type="entry name" value="Homeodomain-like_sf"/>
</dbReference>
<evidence type="ECO:0000256" key="2">
    <source>
        <dbReference type="ARBA" id="ARBA00023125"/>
    </source>
</evidence>
<feature type="domain" description="HTH tetR-type" evidence="5">
    <location>
        <begin position="67"/>
        <end position="127"/>
    </location>
</feature>
<evidence type="ECO:0000256" key="3">
    <source>
        <dbReference type="ARBA" id="ARBA00023163"/>
    </source>
</evidence>
<evidence type="ECO:0000256" key="4">
    <source>
        <dbReference type="PROSITE-ProRule" id="PRU00335"/>
    </source>
</evidence>
<evidence type="ECO:0000313" key="6">
    <source>
        <dbReference type="EMBL" id="CDN86525.1"/>
    </source>
</evidence>
<keyword evidence="3" id="KW-0804">Transcription</keyword>
<sequence length="273" mass="30091">MAAIERLNSVQLFDKGLSNRTEFDSLATLRAMNVHLDELRPLPSAADQAEAQRQLELRQQRQLAMSDTRRAHVLDAARRVFADKGVEGASIREIAREAGYTAGALYSYFDSKEAIYGALLAESLDRLQAEVQAARALKAQPGKALAAKAQAWFGFYASNPRDLDLGFYLVNGLAPHGLTHELDRTLNERLLEALRPCEQALEDLGLPPDAAARENAALFAHGMGLLLLKHTGRIRLFGQAAEALFAQYVDRLVERFDPAAPGRALPQRDLFAE</sequence>
<dbReference type="GO" id="GO:0003700">
    <property type="term" value="F:DNA-binding transcription factor activity"/>
    <property type="evidence" value="ECO:0007669"/>
    <property type="project" value="TreeGrafter"/>
</dbReference>
<keyword evidence="1" id="KW-0805">Transcription regulation</keyword>
<dbReference type="GO" id="GO:0000976">
    <property type="term" value="F:transcription cis-regulatory region binding"/>
    <property type="evidence" value="ECO:0007669"/>
    <property type="project" value="TreeGrafter"/>
</dbReference>
<dbReference type="SUPFAM" id="SSF46689">
    <property type="entry name" value="Homeodomain-like"/>
    <property type="match status" value="1"/>
</dbReference>
<name>A0A1L1PMH9_HYDIT</name>
<dbReference type="PANTHER" id="PTHR30055">
    <property type="entry name" value="HTH-TYPE TRANSCRIPTIONAL REGULATOR RUTR"/>
    <property type="match status" value="1"/>
</dbReference>
<dbReference type="InterPro" id="IPR050109">
    <property type="entry name" value="HTH-type_TetR-like_transc_reg"/>
</dbReference>
<evidence type="ECO:0000313" key="7">
    <source>
        <dbReference type="Proteomes" id="UP000028878"/>
    </source>
</evidence>
<dbReference type="Gene3D" id="1.10.357.10">
    <property type="entry name" value="Tetracycline Repressor, domain 2"/>
    <property type="match status" value="1"/>
</dbReference>
<organism evidence="6 7">
    <name type="scientific">Hydrogenophaga intermedia</name>
    <dbReference type="NCBI Taxonomy" id="65786"/>
    <lineage>
        <taxon>Bacteria</taxon>
        <taxon>Pseudomonadati</taxon>
        <taxon>Pseudomonadota</taxon>
        <taxon>Betaproteobacteria</taxon>
        <taxon>Burkholderiales</taxon>
        <taxon>Comamonadaceae</taxon>
        <taxon>Hydrogenophaga</taxon>
    </lineage>
</organism>
<keyword evidence="2 4" id="KW-0238">DNA-binding</keyword>
<keyword evidence="7" id="KW-1185">Reference proteome</keyword>
<feature type="DNA-binding region" description="H-T-H motif" evidence="4">
    <location>
        <begin position="90"/>
        <end position="109"/>
    </location>
</feature>
<evidence type="ECO:0000256" key="1">
    <source>
        <dbReference type="ARBA" id="ARBA00023015"/>
    </source>
</evidence>